<keyword evidence="1" id="KW-0175">Coiled coil</keyword>
<dbReference type="Proteomes" id="UP001551482">
    <property type="component" value="Unassembled WGS sequence"/>
</dbReference>
<accession>A0ABV3DD85</accession>
<comment type="caution">
    <text evidence="4">The sequence shown here is derived from an EMBL/GenBank/DDBJ whole genome shotgun (WGS) entry which is preliminary data.</text>
</comment>
<dbReference type="GO" id="GO:0016787">
    <property type="term" value="F:hydrolase activity"/>
    <property type="evidence" value="ECO:0007669"/>
    <property type="project" value="UniProtKB-KW"/>
</dbReference>
<reference evidence="4 5" key="1">
    <citation type="submission" date="2024-06" db="EMBL/GenBank/DDBJ databases">
        <title>The Natural Products Discovery Center: Release of the First 8490 Sequenced Strains for Exploring Actinobacteria Biosynthetic Diversity.</title>
        <authorList>
            <person name="Kalkreuter E."/>
            <person name="Kautsar S.A."/>
            <person name="Yang D."/>
            <person name="Bader C.D."/>
            <person name="Teijaro C.N."/>
            <person name="Fluegel L."/>
            <person name="Davis C.M."/>
            <person name="Simpson J.R."/>
            <person name="Lauterbach L."/>
            <person name="Steele A.D."/>
            <person name="Gui C."/>
            <person name="Meng S."/>
            <person name="Li G."/>
            <person name="Viehrig K."/>
            <person name="Ye F."/>
            <person name="Su P."/>
            <person name="Kiefer A.F."/>
            <person name="Nichols A."/>
            <person name="Cepeda A.J."/>
            <person name="Yan W."/>
            <person name="Fan B."/>
            <person name="Jiang Y."/>
            <person name="Adhikari A."/>
            <person name="Zheng C.-J."/>
            <person name="Schuster L."/>
            <person name="Cowan T.M."/>
            <person name="Smanski M.J."/>
            <person name="Chevrette M.G."/>
            <person name="De Carvalho L.P.S."/>
            <person name="Shen B."/>
        </authorList>
    </citation>
    <scope>NUCLEOTIDE SEQUENCE [LARGE SCALE GENOMIC DNA]</scope>
    <source>
        <strain evidence="4 5">NPDC048946</strain>
    </source>
</reference>
<dbReference type="PANTHER" id="PTHR21666">
    <property type="entry name" value="PEPTIDASE-RELATED"/>
    <property type="match status" value="1"/>
</dbReference>
<feature type="region of interest" description="Disordered" evidence="2">
    <location>
        <begin position="1"/>
        <end position="34"/>
    </location>
</feature>
<dbReference type="EC" id="3.4.-.-" evidence="4"/>
<keyword evidence="4" id="KW-0378">Hydrolase</keyword>
<feature type="domain" description="M23ase beta-sheet core" evidence="3">
    <location>
        <begin position="237"/>
        <end position="333"/>
    </location>
</feature>
<dbReference type="RefSeq" id="WP_358350142.1">
    <property type="nucleotide sequence ID" value="NZ_JBEZFP010000011.1"/>
</dbReference>
<feature type="coiled-coil region" evidence="1">
    <location>
        <begin position="135"/>
        <end position="171"/>
    </location>
</feature>
<dbReference type="CDD" id="cd12797">
    <property type="entry name" value="M23_peptidase"/>
    <property type="match status" value="1"/>
</dbReference>
<dbReference type="PANTHER" id="PTHR21666:SF270">
    <property type="entry name" value="MUREIN HYDROLASE ACTIVATOR ENVC"/>
    <property type="match status" value="1"/>
</dbReference>
<feature type="compositionally biased region" description="Polar residues" evidence="2">
    <location>
        <begin position="1"/>
        <end position="10"/>
    </location>
</feature>
<dbReference type="Pfam" id="PF01551">
    <property type="entry name" value="Peptidase_M23"/>
    <property type="match status" value="1"/>
</dbReference>
<evidence type="ECO:0000256" key="2">
    <source>
        <dbReference type="SAM" id="MobiDB-lite"/>
    </source>
</evidence>
<dbReference type="SUPFAM" id="SSF51261">
    <property type="entry name" value="Duplicated hybrid motif"/>
    <property type="match status" value="1"/>
</dbReference>
<gene>
    <name evidence="4" type="ORF">AB0C36_06530</name>
</gene>
<dbReference type="Gene3D" id="2.70.70.10">
    <property type="entry name" value="Glucose Permease (Domain IIA)"/>
    <property type="match status" value="1"/>
</dbReference>
<feature type="compositionally biased region" description="Low complexity" evidence="2">
    <location>
        <begin position="97"/>
        <end position="121"/>
    </location>
</feature>
<sequence length="345" mass="34270">MQNPIDNSRTPKSRPAKHRAPKHRADRLRALRRPTRPLVMVAGIAALATATGMGIASGAPVADDSHIAAVAQAAAGTPGTSADSVAAQAAAERGDAAAARGQARAPLAGDASGAADSSKASNLSDVSDVLAAKQHMRAQETLAAAEQKAAAEAAERARVEAEQKAAADRAAAERAAADQAAAAAAAAARAQAPAPSAPAVSAPAASAPAASGSGYVRPVAGAGHGSYGRSGSLWSHGHTGEDFSAGMGSSVKAVTSGTVVKTGWGGAYGNEVVIKHPDGKYTQYGHLSKFSVSAGQKVTTGQQIGLSGSTGNSTGPHLHFEVRTGPNYGSDINPIAYLRSKGVAI</sequence>
<protein>
    <submittedName>
        <fullName evidence="4">M23 family metallopeptidase</fullName>
        <ecNumber evidence="4">3.4.-.-</ecNumber>
    </submittedName>
</protein>
<dbReference type="EMBL" id="JBEZFP010000011">
    <property type="protein sequence ID" value="MEU8133149.1"/>
    <property type="molecule type" value="Genomic_DNA"/>
</dbReference>
<feature type="region of interest" description="Disordered" evidence="2">
    <location>
        <begin position="97"/>
        <end position="122"/>
    </location>
</feature>
<keyword evidence="5" id="KW-1185">Reference proteome</keyword>
<proteinExistence type="predicted"/>
<evidence type="ECO:0000259" key="3">
    <source>
        <dbReference type="Pfam" id="PF01551"/>
    </source>
</evidence>
<evidence type="ECO:0000313" key="4">
    <source>
        <dbReference type="EMBL" id="MEU8133149.1"/>
    </source>
</evidence>
<feature type="compositionally biased region" description="Basic residues" evidence="2">
    <location>
        <begin position="11"/>
        <end position="34"/>
    </location>
</feature>
<name>A0ABV3DD85_9ACTN</name>
<evidence type="ECO:0000256" key="1">
    <source>
        <dbReference type="SAM" id="Coils"/>
    </source>
</evidence>
<organism evidence="4 5">
    <name type="scientific">Streptodolium elevatio</name>
    <dbReference type="NCBI Taxonomy" id="3157996"/>
    <lineage>
        <taxon>Bacteria</taxon>
        <taxon>Bacillati</taxon>
        <taxon>Actinomycetota</taxon>
        <taxon>Actinomycetes</taxon>
        <taxon>Kitasatosporales</taxon>
        <taxon>Streptomycetaceae</taxon>
        <taxon>Streptodolium</taxon>
    </lineage>
</organism>
<dbReference type="InterPro" id="IPR016047">
    <property type="entry name" value="M23ase_b-sheet_dom"/>
</dbReference>
<dbReference type="InterPro" id="IPR050570">
    <property type="entry name" value="Cell_wall_metabolism_enzyme"/>
</dbReference>
<evidence type="ECO:0000313" key="5">
    <source>
        <dbReference type="Proteomes" id="UP001551482"/>
    </source>
</evidence>
<dbReference type="InterPro" id="IPR011055">
    <property type="entry name" value="Dup_hybrid_motif"/>
</dbReference>